<gene>
    <name evidence="3" type="ORF">GGQ80_003050</name>
</gene>
<evidence type="ECO:0000256" key="2">
    <source>
        <dbReference type="ARBA" id="ARBA00022679"/>
    </source>
</evidence>
<protein>
    <submittedName>
        <fullName evidence="3">Glycosyltransferase involved in cell wall biosynthesis</fullName>
    </submittedName>
</protein>
<evidence type="ECO:0000313" key="3">
    <source>
        <dbReference type="EMBL" id="MBB4155133.1"/>
    </source>
</evidence>
<dbReference type="GO" id="GO:0016757">
    <property type="term" value="F:glycosyltransferase activity"/>
    <property type="evidence" value="ECO:0007669"/>
    <property type="project" value="UniProtKB-KW"/>
</dbReference>
<keyword evidence="2 3" id="KW-0808">Transferase</keyword>
<dbReference type="PANTHER" id="PTHR12526">
    <property type="entry name" value="GLYCOSYLTRANSFERASE"/>
    <property type="match status" value="1"/>
</dbReference>
<reference evidence="3 4" key="1">
    <citation type="submission" date="2020-08" db="EMBL/GenBank/DDBJ databases">
        <title>Genomic Encyclopedia of Type Strains, Phase IV (KMG-IV): sequencing the most valuable type-strain genomes for metagenomic binning, comparative biology and taxonomic classification.</title>
        <authorList>
            <person name="Goeker M."/>
        </authorList>
    </citation>
    <scope>NUCLEOTIDE SEQUENCE [LARGE SCALE GENOMIC DNA]</scope>
    <source>
        <strain evidence="3 4">YC6723</strain>
    </source>
</reference>
<evidence type="ECO:0000313" key="4">
    <source>
        <dbReference type="Proteomes" id="UP000529795"/>
    </source>
</evidence>
<sequence>MSAGQPLAGKRLLLLTRYTESGASSRLRLLQFVPALERAGAAVTVDPFFDEAYLAAYYAGGRKPLGRALAGYRRRLTAIWGRKADLVWVEKELFPFLPGATERMLGATPYVVDYDDAVFHGYDRHRLAPVRWVLGRKLHPLITGAAAVTAGNAYLADYARRAGARRVELIPTVVDPARYPVTPPPGGTPLRVGWIGTPANARYLAPVIEALGRLHRRHPVVLVTIGAPALPDLPIPQEAHAWREATEGPLLAGIDIGVMPLPDSPFERGKCGYKLIQYMAAGRPVIASPVGVNSVIVDDAVGYLADDADAWEAALTMLAQDPAQRGRMGAAGRAKVEREYSTDVIGPRLVRMFAELMA</sequence>
<evidence type="ECO:0000256" key="1">
    <source>
        <dbReference type="ARBA" id="ARBA00022676"/>
    </source>
</evidence>
<dbReference type="EMBL" id="JACIEV010000009">
    <property type="protein sequence ID" value="MBB4155133.1"/>
    <property type="molecule type" value="Genomic_DNA"/>
</dbReference>
<dbReference type="CDD" id="cd03801">
    <property type="entry name" value="GT4_PimA-like"/>
    <property type="match status" value="1"/>
</dbReference>
<dbReference type="Proteomes" id="UP000529795">
    <property type="component" value="Unassembled WGS sequence"/>
</dbReference>
<keyword evidence="4" id="KW-1185">Reference proteome</keyword>
<name>A0A840F794_9SPHN</name>
<dbReference type="RefSeq" id="WP_183986319.1">
    <property type="nucleotide sequence ID" value="NZ_JACIEV010000009.1"/>
</dbReference>
<dbReference type="SUPFAM" id="SSF53756">
    <property type="entry name" value="UDP-Glycosyltransferase/glycogen phosphorylase"/>
    <property type="match status" value="1"/>
</dbReference>
<keyword evidence="1" id="KW-0328">Glycosyltransferase</keyword>
<organism evidence="3 4">
    <name type="scientific">Sphingomonas jinjuensis</name>
    <dbReference type="NCBI Taxonomy" id="535907"/>
    <lineage>
        <taxon>Bacteria</taxon>
        <taxon>Pseudomonadati</taxon>
        <taxon>Pseudomonadota</taxon>
        <taxon>Alphaproteobacteria</taxon>
        <taxon>Sphingomonadales</taxon>
        <taxon>Sphingomonadaceae</taxon>
        <taxon>Sphingomonas</taxon>
    </lineage>
</organism>
<proteinExistence type="predicted"/>
<dbReference type="AlphaFoldDB" id="A0A840F794"/>
<accession>A0A840F794</accession>
<dbReference type="PANTHER" id="PTHR12526:SF510">
    <property type="entry name" value="D-INOSITOL 3-PHOSPHATE GLYCOSYLTRANSFERASE"/>
    <property type="match status" value="1"/>
</dbReference>
<comment type="caution">
    <text evidence="3">The sequence shown here is derived from an EMBL/GenBank/DDBJ whole genome shotgun (WGS) entry which is preliminary data.</text>
</comment>
<dbReference type="Pfam" id="PF13692">
    <property type="entry name" value="Glyco_trans_1_4"/>
    <property type="match status" value="1"/>
</dbReference>
<dbReference type="Gene3D" id="3.40.50.2000">
    <property type="entry name" value="Glycogen Phosphorylase B"/>
    <property type="match status" value="2"/>
</dbReference>